<evidence type="ECO:0000256" key="15">
    <source>
        <dbReference type="PROSITE-ProRule" id="PRU00282"/>
    </source>
</evidence>
<dbReference type="STRING" id="34508.A0A4V6A307"/>
<keyword evidence="9" id="KW-0702">S-nitrosylation</keyword>
<protein>
    <recommendedName>
        <fullName evidence="17">ADP/ATP translocase</fullName>
    </recommendedName>
    <alternativeName>
        <fullName evidence="17">ADP,ATP carrier protein</fullName>
    </alternativeName>
</protein>
<keyword evidence="12" id="KW-0496">Mitochondrion</keyword>
<evidence type="ECO:0000313" key="18">
    <source>
        <dbReference type="EMBL" id="TKR81255.1"/>
    </source>
</evidence>
<dbReference type="InterPro" id="IPR018108">
    <property type="entry name" value="MCP_transmembrane"/>
</dbReference>
<evidence type="ECO:0000256" key="6">
    <source>
        <dbReference type="ARBA" id="ARBA00022692"/>
    </source>
</evidence>
<organism evidence="18">
    <name type="scientific">Steinernema carpocapsae</name>
    <name type="common">Entomopathogenic nematode</name>
    <dbReference type="NCBI Taxonomy" id="34508"/>
    <lineage>
        <taxon>Eukaryota</taxon>
        <taxon>Metazoa</taxon>
        <taxon>Ecdysozoa</taxon>
        <taxon>Nematoda</taxon>
        <taxon>Chromadorea</taxon>
        <taxon>Rhabditida</taxon>
        <taxon>Tylenchina</taxon>
        <taxon>Panagrolaimomorpha</taxon>
        <taxon>Strongyloidoidea</taxon>
        <taxon>Steinernematidae</taxon>
        <taxon>Steinernema</taxon>
    </lineage>
</organism>
<dbReference type="GO" id="GO:1901029">
    <property type="term" value="P:negative regulation of mitochondrial outer membrane permeabilization involved in apoptotic signaling pathway"/>
    <property type="evidence" value="ECO:0007669"/>
    <property type="project" value="TreeGrafter"/>
</dbReference>
<dbReference type="PROSITE" id="PS50920">
    <property type="entry name" value="SOLCAR"/>
    <property type="match status" value="3"/>
</dbReference>
<evidence type="ECO:0000256" key="16">
    <source>
        <dbReference type="RuleBase" id="RU000488"/>
    </source>
</evidence>
<dbReference type="Pfam" id="PF00153">
    <property type="entry name" value="Mito_carr"/>
    <property type="match status" value="3"/>
</dbReference>
<name>A0A4V6A307_STECR</name>
<dbReference type="PANTHER" id="PTHR45635">
    <property type="entry name" value="ADP,ATP CARRIER PROTEIN 1-RELATED-RELATED"/>
    <property type="match status" value="1"/>
</dbReference>
<comment type="caution">
    <text evidence="17">Lacks conserved residue(s) required for the propagation of feature annotation.</text>
</comment>
<dbReference type="GO" id="GO:0005743">
    <property type="term" value="C:mitochondrial inner membrane"/>
    <property type="evidence" value="ECO:0007669"/>
    <property type="project" value="UniProtKB-SubCell"/>
</dbReference>
<comment type="catalytic activity">
    <reaction evidence="14">
        <text>ADP(in) + ATP(out) = ADP(out) + ATP(in)</text>
        <dbReference type="Rhea" id="RHEA:34999"/>
        <dbReference type="ChEBI" id="CHEBI:30616"/>
        <dbReference type="ChEBI" id="CHEBI:456216"/>
    </reaction>
</comment>
<evidence type="ECO:0000256" key="4">
    <source>
        <dbReference type="ARBA" id="ARBA00022481"/>
    </source>
</evidence>
<dbReference type="InterPro" id="IPR002067">
    <property type="entry name" value="MCP"/>
</dbReference>
<dbReference type="PANTHER" id="PTHR45635:SF32">
    <property type="entry name" value="ADP_ATP TRANSLOCASE 1"/>
    <property type="match status" value="1"/>
</dbReference>
<keyword evidence="4" id="KW-0488">Methylation</keyword>
<evidence type="ECO:0000256" key="11">
    <source>
        <dbReference type="ARBA" id="ARBA00022990"/>
    </source>
</evidence>
<evidence type="ECO:0000256" key="2">
    <source>
        <dbReference type="ARBA" id="ARBA00006375"/>
    </source>
</evidence>
<keyword evidence="8" id="KW-0999">Mitochondrion inner membrane</keyword>
<reference evidence="18" key="2">
    <citation type="journal article" date="2015" name="Genome Biol.">
        <title>Comparative genomics of Steinernema reveals deeply conserved gene regulatory networks.</title>
        <authorList>
            <person name="Dillman A.R."/>
            <person name="Macchietto M."/>
            <person name="Porter C.F."/>
            <person name="Rogers A."/>
            <person name="Williams B."/>
            <person name="Antoshechkin I."/>
            <person name="Lee M.M."/>
            <person name="Goodwin Z."/>
            <person name="Lu X."/>
            <person name="Lewis E.E."/>
            <person name="Goodrich-Blair H."/>
            <person name="Stock S.P."/>
            <person name="Adams B.J."/>
            <person name="Sternberg P.W."/>
            <person name="Mortazavi A."/>
        </authorList>
    </citation>
    <scope>NUCLEOTIDE SEQUENCE [LARGE SCALE GENOMIC DNA]</scope>
    <source>
        <strain evidence="18">ALL</strain>
    </source>
</reference>
<dbReference type="PRINTS" id="PR00927">
    <property type="entry name" value="ADPTRNSLCASE"/>
</dbReference>
<dbReference type="GO" id="GO:0005471">
    <property type="term" value="F:ATP:ADP antiporter activity"/>
    <property type="evidence" value="ECO:0007669"/>
    <property type="project" value="UniProtKB-UniRule"/>
</dbReference>
<dbReference type="InterPro" id="IPR002113">
    <property type="entry name" value="ADT_euk_type"/>
</dbReference>
<keyword evidence="11" id="KW-0007">Acetylation</keyword>
<comment type="subcellular location">
    <subcellularLocation>
        <location evidence="17">Membrane</location>
        <topology evidence="17">Multi-pass membrane protein</topology>
    </subcellularLocation>
    <subcellularLocation>
        <location evidence="1">Mitochondrion inner membrane</location>
        <topology evidence="1">Multi-pass membrane protein</topology>
    </subcellularLocation>
</comment>
<dbReference type="AlphaFoldDB" id="A0A4V6A307"/>
<evidence type="ECO:0000256" key="10">
    <source>
        <dbReference type="ARBA" id="ARBA00022989"/>
    </source>
</evidence>
<dbReference type="Gene3D" id="1.50.40.10">
    <property type="entry name" value="Mitochondrial carrier domain"/>
    <property type="match status" value="1"/>
</dbReference>
<evidence type="ECO:0000256" key="5">
    <source>
        <dbReference type="ARBA" id="ARBA00022553"/>
    </source>
</evidence>
<reference evidence="18" key="3">
    <citation type="journal article" date="2019" name="G3 (Bethesda)">
        <title>Hybrid Assembly of the Genome of the Entomopathogenic Nematode Steinernema carpocapsae Identifies the X-Chromosome.</title>
        <authorList>
            <person name="Serra L."/>
            <person name="Macchietto M."/>
            <person name="Macias-Munoz A."/>
            <person name="McGill C.J."/>
            <person name="Rodriguez I.M."/>
            <person name="Rodriguez B."/>
            <person name="Murad R."/>
            <person name="Mortazavi A."/>
        </authorList>
    </citation>
    <scope>NUCLEOTIDE SEQUENCE</scope>
    <source>
        <strain evidence="18">ALL</strain>
    </source>
</reference>
<reference evidence="18" key="1">
    <citation type="submission" date="2013-11" db="EMBL/GenBank/DDBJ databases">
        <authorList>
            <person name="Sternberg P."/>
            <person name="Dillman A."/>
            <person name="Macchietto M."/>
        </authorList>
    </citation>
    <scope>NUCLEOTIDE SEQUENCE</scope>
    <source>
        <strain evidence="18">ALL</strain>
    </source>
</reference>
<evidence type="ECO:0000256" key="3">
    <source>
        <dbReference type="ARBA" id="ARBA00022448"/>
    </source>
</evidence>
<keyword evidence="5" id="KW-0597">Phosphoprotein</keyword>
<keyword evidence="6 15" id="KW-0812">Transmembrane</keyword>
<comment type="caution">
    <text evidence="18">The sequence shown here is derived from an EMBL/GenBank/DDBJ whole genome shotgun (WGS) entry which is preliminary data.</text>
</comment>
<feature type="repeat" description="Solcar" evidence="15">
    <location>
        <begin position="237"/>
        <end position="320"/>
    </location>
</feature>
<accession>A0A4V6A307</accession>
<proteinExistence type="inferred from homology"/>
<gene>
    <name evidence="18" type="ORF">L596_015157</name>
</gene>
<sequence>MIRTGEAQFVTTAAPAAAIRMPLLPDVNHLTKFAKDLGAGAVSGCLAKTIMAPTERVKIILQLQNAQSTISATKRYSGILDCFIRVPREQGVFSFWRGNLVNIFRACSQESLSFAFKDLFKIWLIHEVDHKEQYARFLAGNVLAGGLSGVVTYCIIYPLDFIRTRLAIDMGKGASREFNGLVDCTRKIARAEGITGLYRGFLPSLQYIFIFRSVYFGLFDSGKVLMCNDGEHISLGRAFALAQFVSFTAGIASYPLDTIRRRLMLQAGKSTVLYRGTWDCTKKIVVNEGPKAFFNGALMNSIRGLGGALILSIYTQFSKYM</sequence>
<evidence type="ECO:0000256" key="1">
    <source>
        <dbReference type="ARBA" id="ARBA00004448"/>
    </source>
</evidence>
<evidence type="ECO:0000256" key="8">
    <source>
        <dbReference type="ARBA" id="ARBA00022792"/>
    </source>
</evidence>
<evidence type="ECO:0000256" key="12">
    <source>
        <dbReference type="ARBA" id="ARBA00023128"/>
    </source>
</evidence>
<keyword evidence="7" id="KW-0677">Repeat</keyword>
<feature type="transmembrane region" description="Helical" evidence="17">
    <location>
        <begin position="238"/>
        <end position="256"/>
    </location>
</feature>
<dbReference type="InterPro" id="IPR023395">
    <property type="entry name" value="MCP_dom_sf"/>
</dbReference>
<dbReference type="OrthoDB" id="270584at2759"/>
<keyword evidence="10 17" id="KW-1133">Transmembrane helix</keyword>
<evidence type="ECO:0000256" key="7">
    <source>
        <dbReference type="ARBA" id="ARBA00022737"/>
    </source>
</evidence>
<comment type="subunit">
    <text evidence="17">Monomer.</text>
</comment>
<dbReference type="SUPFAM" id="SSF103506">
    <property type="entry name" value="Mitochondrial carrier"/>
    <property type="match status" value="1"/>
</dbReference>
<keyword evidence="3 16" id="KW-0813">Transport</keyword>
<dbReference type="GO" id="GO:0140021">
    <property type="term" value="P:mitochondrial ADP transmembrane transport"/>
    <property type="evidence" value="ECO:0007669"/>
    <property type="project" value="InterPro"/>
</dbReference>
<dbReference type="GO" id="GO:1990544">
    <property type="term" value="P:mitochondrial ATP transmembrane transport"/>
    <property type="evidence" value="ECO:0007669"/>
    <property type="project" value="InterPro"/>
</dbReference>
<evidence type="ECO:0000256" key="9">
    <source>
        <dbReference type="ARBA" id="ARBA00022799"/>
    </source>
</evidence>
<dbReference type="EMBL" id="AZBU02000004">
    <property type="protein sequence ID" value="TKR81255.1"/>
    <property type="molecule type" value="Genomic_DNA"/>
</dbReference>
<keyword evidence="13 15" id="KW-0472">Membrane</keyword>
<comment type="similarity">
    <text evidence="2 16">Belongs to the mitochondrial carrier (TC 2.A.29) family.</text>
</comment>
<comment type="function">
    <text evidence="17">Catalyzes the exchange of ADP and ATP across the membrane.</text>
</comment>
<dbReference type="PRINTS" id="PR00926">
    <property type="entry name" value="MITOCARRIER"/>
</dbReference>
<evidence type="ECO:0000256" key="14">
    <source>
        <dbReference type="ARBA" id="ARBA00024537"/>
    </source>
</evidence>
<evidence type="ECO:0000256" key="13">
    <source>
        <dbReference type="ARBA" id="ARBA00023136"/>
    </source>
</evidence>
<feature type="repeat" description="Solcar" evidence="15">
    <location>
        <begin position="31"/>
        <end position="123"/>
    </location>
</feature>
<feature type="transmembrane region" description="Helical" evidence="17">
    <location>
        <begin position="196"/>
        <end position="218"/>
    </location>
</feature>
<feature type="repeat" description="Solcar" evidence="15">
    <location>
        <begin position="136"/>
        <end position="225"/>
    </location>
</feature>
<evidence type="ECO:0000256" key="17">
    <source>
        <dbReference type="RuleBase" id="RU368008"/>
    </source>
</evidence>